<dbReference type="GO" id="GO:0008168">
    <property type="term" value="F:methyltransferase activity"/>
    <property type="evidence" value="ECO:0007669"/>
    <property type="project" value="UniProtKB-KW"/>
</dbReference>
<dbReference type="SUPFAM" id="SSF53335">
    <property type="entry name" value="S-adenosyl-L-methionine-dependent methyltransferases"/>
    <property type="match status" value="2"/>
</dbReference>
<dbReference type="GO" id="GO:0032259">
    <property type="term" value="P:methylation"/>
    <property type="evidence" value="ECO:0007669"/>
    <property type="project" value="UniProtKB-KW"/>
</dbReference>
<comment type="similarity">
    <text evidence="1">Belongs to the methyltransferase superfamily.</text>
</comment>
<evidence type="ECO:0000256" key="2">
    <source>
        <dbReference type="ARBA" id="ARBA00022603"/>
    </source>
</evidence>
<evidence type="ECO:0000256" key="3">
    <source>
        <dbReference type="ARBA" id="ARBA00022679"/>
    </source>
</evidence>
<organism evidence="6 7">
    <name type="scientific">Oedothorax gibbosus</name>
    <dbReference type="NCBI Taxonomy" id="931172"/>
    <lineage>
        <taxon>Eukaryota</taxon>
        <taxon>Metazoa</taxon>
        <taxon>Ecdysozoa</taxon>
        <taxon>Arthropoda</taxon>
        <taxon>Chelicerata</taxon>
        <taxon>Arachnida</taxon>
        <taxon>Araneae</taxon>
        <taxon>Araneomorphae</taxon>
        <taxon>Entelegynae</taxon>
        <taxon>Araneoidea</taxon>
        <taxon>Linyphiidae</taxon>
        <taxon>Erigoninae</taxon>
        <taxon>Oedothorax</taxon>
    </lineage>
</organism>
<dbReference type="PANTHER" id="PTHR12176:SF78">
    <property type="entry name" value="EEF1A LYSINE AND N-TERMINAL METHYLTRANSFERASE"/>
    <property type="match status" value="1"/>
</dbReference>
<dbReference type="Gene3D" id="3.40.50.150">
    <property type="entry name" value="Vaccinia Virus protein VP39"/>
    <property type="match status" value="2"/>
</dbReference>
<feature type="domain" description="Methyltransferase" evidence="5">
    <location>
        <begin position="45"/>
        <end position="156"/>
    </location>
</feature>
<keyword evidence="4" id="KW-0511">Multifunctional enzyme</keyword>
<dbReference type="InterPro" id="IPR051419">
    <property type="entry name" value="Lys/N-term_MeTrsfase_sf"/>
</dbReference>
<gene>
    <name evidence="6" type="ORF">JTE90_012919</name>
</gene>
<reference evidence="6 7" key="1">
    <citation type="journal article" date="2022" name="Nat. Ecol. Evol.">
        <title>A masculinizing supergene underlies an exaggerated male reproductive morph in a spider.</title>
        <authorList>
            <person name="Hendrickx F."/>
            <person name="De Corte Z."/>
            <person name="Sonet G."/>
            <person name="Van Belleghem S.M."/>
            <person name="Kostlbacher S."/>
            <person name="Vangestel C."/>
        </authorList>
    </citation>
    <scope>NUCLEOTIDE SEQUENCE [LARGE SCALE GENOMIC DNA]</scope>
    <source>
        <strain evidence="6">W744_W776</strain>
    </source>
</reference>
<dbReference type="InterPro" id="IPR029063">
    <property type="entry name" value="SAM-dependent_MTases_sf"/>
</dbReference>
<evidence type="ECO:0000313" key="7">
    <source>
        <dbReference type="Proteomes" id="UP000827092"/>
    </source>
</evidence>
<comment type="caution">
    <text evidence="6">The sequence shown here is derived from an EMBL/GenBank/DDBJ whole genome shotgun (WGS) entry which is preliminary data.</text>
</comment>
<dbReference type="AlphaFoldDB" id="A0AAV6V0X2"/>
<sequence>MDLLPKDHREFGSGDYWNEFFSKQKHFEWYGEYESLSEILDKYIHPKDKILVVGCGNSKLSADLYDVGICHSISIDISAPVINQMKEKYGKCRPEMSFETMDVLNLTFEDGTFAVVVDKGTLDALLVDKSKEVDERINKMFSKIERVLRNGGRYLCFSLLQEHVLNKLLDWFADKGWLMRFHRCTEAEAKHDDSIAFPIYAVVFTKLKKIKGVPMVLEIVHDEKSAPKRCSSKGDIIEYVKSAQHYAFLKHYLSKRKVVDDDICLELCSAESGLLKYRMFVVDRNETSTLKFAIFVVPQGRETEWLFSTPQGRQELALNANCERLIVVHLLRDNVYYSLEEVKSDLSKKVLELAPIANKGQIPILSLGDDVGKREIRCRDRSRMSGEFVVEDVLSTNEDQFRRLIFLDSPYIIQSEAKLMIVPTKKKRNKGGPPKLQIDFDYIACDHHVAIISGLAFLKDKMLCPKVLIIGLGGGTLPMYLHKHFPDALIEVVELDPCILDISKKWFNLTTDDRLKVHIDDGLKFIKKSVEKDIKYDAVIVDVDNKDTALGISGPPIPFLETEMLQSMLDLVHDSGVVMINLACRNSELHKEVCSKLKSVFKVIFSRKIPAEINEVMFCVKSTDQNKTLVQTKDNYATLTSFLEKQTSYSDVFDLVDLDQCLTAVI</sequence>
<protein>
    <recommendedName>
        <fullName evidence="5">Methyltransferase domain-containing protein</fullName>
    </recommendedName>
</protein>
<keyword evidence="7" id="KW-1185">Reference proteome</keyword>
<accession>A0AAV6V0X2</accession>
<dbReference type="Pfam" id="PF01564">
    <property type="entry name" value="Spermine_synth"/>
    <property type="match status" value="1"/>
</dbReference>
<dbReference type="Pfam" id="PF13847">
    <property type="entry name" value="Methyltransf_31"/>
    <property type="match status" value="1"/>
</dbReference>
<dbReference type="Proteomes" id="UP000827092">
    <property type="component" value="Unassembled WGS sequence"/>
</dbReference>
<evidence type="ECO:0000313" key="6">
    <source>
        <dbReference type="EMBL" id="KAG8189743.1"/>
    </source>
</evidence>
<keyword evidence="3" id="KW-0808">Transferase</keyword>
<name>A0AAV6V0X2_9ARAC</name>
<evidence type="ECO:0000256" key="1">
    <source>
        <dbReference type="ARBA" id="ARBA00008361"/>
    </source>
</evidence>
<proteinExistence type="inferred from homology"/>
<evidence type="ECO:0000256" key="4">
    <source>
        <dbReference type="ARBA" id="ARBA00023268"/>
    </source>
</evidence>
<dbReference type="PANTHER" id="PTHR12176">
    <property type="entry name" value="SAM-DEPENDENT METHYLTRANSFERASE SUPERFAMILY PROTEIN"/>
    <property type="match status" value="1"/>
</dbReference>
<dbReference type="InterPro" id="IPR025714">
    <property type="entry name" value="Methyltranfer_dom"/>
</dbReference>
<dbReference type="FunFam" id="3.40.50.150:FF:000110">
    <property type="entry name" value="methyltransferase-like protein 13 isoform X1"/>
    <property type="match status" value="1"/>
</dbReference>
<evidence type="ECO:0000259" key="5">
    <source>
        <dbReference type="Pfam" id="PF13847"/>
    </source>
</evidence>
<dbReference type="CDD" id="cd02440">
    <property type="entry name" value="AdoMet_MTases"/>
    <property type="match status" value="1"/>
</dbReference>
<keyword evidence="2" id="KW-0489">Methyltransferase</keyword>
<dbReference type="EMBL" id="JAFNEN010000205">
    <property type="protein sequence ID" value="KAG8189743.1"/>
    <property type="molecule type" value="Genomic_DNA"/>
</dbReference>